<sequence>MELERRERLRSWWLPLTGWHGKASMGVPLCSAQNAAAALAELEVLQRVLPASQPVPGGGGKLVLLELLCNAIRYRRGGATPRGCRSNGSYVLVALAFALTPGAVAGAATTQAVSAKAAVKISGPCFDEFAARIFFVSSLQLPRARRQADTLQQPNAEGMACILFLWAAAASAVAAPALQQ</sequence>
<dbReference type="AlphaFoldDB" id="A0A1D3D4R0"/>
<protein>
    <submittedName>
        <fullName evidence="2">Uncharacterized protein</fullName>
    </submittedName>
</protein>
<keyword evidence="1" id="KW-1133">Transmembrane helix</keyword>
<keyword evidence="3" id="KW-1185">Reference proteome</keyword>
<name>A0A1D3D4R0_9EIME</name>
<keyword evidence="1" id="KW-0472">Membrane</keyword>
<evidence type="ECO:0000313" key="2">
    <source>
        <dbReference type="EMBL" id="OEH78437.1"/>
    </source>
</evidence>
<feature type="transmembrane region" description="Helical" evidence="1">
    <location>
        <begin position="160"/>
        <end position="178"/>
    </location>
</feature>
<accession>A0A1D3D4R0</accession>
<dbReference type="InParanoid" id="A0A1D3D4R0"/>
<dbReference type="EMBL" id="JROU02000740">
    <property type="protein sequence ID" value="OEH78437.1"/>
    <property type="molecule type" value="Genomic_DNA"/>
</dbReference>
<keyword evidence="1" id="KW-0812">Transmembrane</keyword>
<comment type="caution">
    <text evidence="2">The sequence shown here is derived from an EMBL/GenBank/DDBJ whole genome shotgun (WGS) entry which is preliminary data.</text>
</comment>
<evidence type="ECO:0000313" key="3">
    <source>
        <dbReference type="Proteomes" id="UP000095192"/>
    </source>
</evidence>
<gene>
    <name evidence="2" type="ORF">cyc_00129</name>
</gene>
<organism evidence="2 3">
    <name type="scientific">Cyclospora cayetanensis</name>
    <dbReference type="NCBI Taxonomy" id="88456"/>
    <lineage>
        <taxon>Eukaryota</taxon>
        <taxon>Sar</taxon>
        <taxon>Alveolata</taxon>
        <taxon>Apicomplexa</taxon>
        <taxon>Conoidasida</taxon>
        <taxon>Coccidia</taxon>
        <taxon>Eucoccidiorida</taxon>
        <taxon>Eimeriorina</taxon>
        <taxon>Eimeriidae</taxon>
        <taxon>Cyclospora</taxon>
    </lineage>
</organism>
<reference evidence="2 3" key="1">
    <citation type="journal article" date="2016" name="BMC Genomics">
        <title>Comparative genomics reveals Cyclospora cayetanensis possesses coccidia-like metabolism and invasion components but unique surface antigens.</title>
        <authorList>
            <person name="Liu S."/>
            <person name="Wang L."/>
            <person name="Zheng H."/>
            <person name="Xu Z."/>
            <person name="Roellig D.M."/>
            <person name="Li N."/>
            <person name="Frace M.A."/>
            <person name="Tang K."/>
            <person name="Arrowood M.J."/>
            <person name="Moss D.M."/>
            <person name="Zhang L."/>
            <person name="Feng Y."/>
            <person name="Xiao L."/>
        </authorList>
    </citation>
    <scope>NUCLEOTIDE SEQUENCE [LARGE SCALE GENOMIC DNA]</scope>
    <source>
        <strain evidence="2 3">CHN_HEN01</strain>
    </source>
</reference>
<evidence type="ECO:0000256" key="1">
    <source>
        <dbReference type="SAM" id="Phobius"/>
    </source>
</evidence>
<dbReference type="VEuPathDB" id="ToxoDB:cyc_00129"/>
<proteinExistence type="predicted"/>
<dbReference type="Proteomes" id="UP000095192">
    <property type="component" value="Unassembled WGS sequence"/>
</dbReference>